<keyword evidence="3" id="KW-1185">Reference proteome</keyword>
<reference evidence="2 3" key="1">
    <citation type="submission" date="2019-05" db="EMBL/GenBank/DDBJ databases">
        <title>Another draft genome of Portunus trituberculatus and its Hox gene families provides insights of decapod evolution.</title>
        <authorList>
            <person name="Jeong J.-H."/>
            <person name="Song I."/>
            <person name="Kim S."/>
            <person name="Choi T."/>
            <person name="Kim D."/>
            <person name="Ryu S."/>
            <person name="Kim W."/>
        </authorList>
    </citation>
    <scope>NUCLEOTIDE SEQUENCE [LARGE SCALE GENOMIC DNA]</scope>
    <source>
        <tissue evidence="2">Muscle</tissue>
    </source>
</reference>
<sequence>METTDPGRETTDDRLIHEEGLVRETRVPTMRGTRHTGHAYWSESKSRARDKVAGNNHPTPPNKLQSIQHHAK</sequence>
<gene>
    <name evidence="2" type="ORF">E2C01_036363</name>
</gene>
<feature type="region of interest" description="Disordered" evidence="1">
    <location>
        <begin position="29"/>
        <end position="72"/>
    </location>
</feature>
<organism evidence="2 3">
    <name type="scientific">Portunus trituberculatus</name>
    <name type="common">Swimming crab</name>
    <name type="synonym">Neptunus trituberculatus</name>
    <dbReference type="NCBI Taxonomy" id="210409"/>
    <lineage>
        <taxon>Eukaryota</taxon>
        <taxon>Metazoa</taxon>
        <taxon>Ecdysozoa</taxon>
        <taxon>Arthropoda</taxon>
        <taxon>Crustacea</taxon>
        <taxon>Multicrustacea</taxon>
        <taxon>Malacostraca</taxon>
        <taxon>Eumalacostraca</taxon>
        <taxon>Eucarida</taxon>
        <taxon>Decapoda</taxon>
        <taxon>Pleocyemata</taxon>
        <taxon>Brachyura</taxon>
        <taxon>Eubrachyura</taxon>
        <taxon>Portunoidea</taxon>
        <taxon>Portunidae</taxon>
        <taxon>Portuninae</taxon>
        <taxon>Portunus</taxon>
    </lineage>
</organism>
<comment type="caution">
    <text evidence="2">The sequence shown here is derived from an EMBL/GenBank/DDBJ whole genome shotgun (WGS) entry which is preliminary data.</text>
</comment>
<evidence type="ECO:0000256" key="1">
    <source>
        <dbReference type="SAM" id="MobiDB-lite"/>
    </source>
</evidence>
<name>A0A5B7FC92_PORTR</name>
<protein>
    <submittedName>
        <fullName evidence="2">Uncharacterized protein</fullName>
    </submittedName>
</protein>
<dbReference type="EMBL" id="VSRR010005552">
    <property type="protein sequence ID" value="MPC42733.1"/>
    <property type="molecule type" value="Genomic_DNA"/>
</dbReference>
<dbReference type="Proteomes" id="UP000324222">
    <property type="component" value="Unassembled WGS sequence"/>
</dbReference>
<dbReference type="AlphaFoldDB" id="A0A5B7FC92"/>
<evidence type="ECO:0000313" key="3">
    <source>
        <dbReference type="Proteomes" id="UP000324222"/>
    </source>
</evidence>
<feature type="compositionally biased region" description="Polar residues" evidence="1">
    <location>
        <begin position="62"/>
        <end position="72"/>
    </location>
</feature>
<evidence type="ECO:0000313" key="2">
    <source>
        <dbReference type="EMBL" id="MPC42733.1"/>
    </source>
</evidence>
<proteinExistence type="predicted"/>
<accession>A0A5B7FC92</accession>